<comment type="similarity">
    <text evidence="2 4">Belongs to the flagella basal body rod proteins family.</text>
</comment>
<name>A0ABU8JDT3_9GAMM</name>
<evidence type="ECO:0000259" key="6">
    <source>
        <dbReference type="Pfam" id="PF22692"/>
    </source>
</evidence>
<keyword evidence="7" id="KW-0969">Cilium</keyword>
<proteinExistence type="inferred from homology"/>
<sequence>MDTTIAGITRYLGQDVDALNVASQNIANLRTPGYRAQKLMPDFHNALAGPQVRLDMGNGALEQTGRPLDVALQGPGFFTVDAGGSTLLLRAGQLGIDSQGRLVDPAGHPVLGQSGSITLGPSARIRADGTVIDGGRVVDRLRIVEVAQPEQLHDLGGGLYAYAGPTQDWNGTLHVGALEQSNVDPGNEMVRLMEITRHAQSLQHAMEAYDQVLQAGINHIGENG</sequence>
<feature type="domain" description="Flagellar hook protein FlgE/F/G-like D1" evidence="6">
    <location>
        <begin position="71"/>
        <end position="131"/>
    </location>
</feature>
<evidence type="ECO:0000256" key="1">
    <source>
        <dbReference type="ARBA" id="ARBA00004117"/>
    </source>
</evidence>
<accession>A0ABU8JDT3</accession>
<comment type="subcellular location">
    <subcellularLocation>
        <location evidence="1 4">Bacterial flagellum basal body</location>
    </subcellularLocation>
</comment>
<comment type="caution">
    <text evidence="7">The sequence shown here is derived from an EMBL/GenBank/DDBJ whole genome shotgun (WGS) entry which is preliminary data.</text>
</comment>
<dbReference type="InterPro" id="IPR053967">
    <property type="entry name" value="LlgE_F_G-like_D1"/>
</dbReference>
<keyword evidence="7" id="KW-0282">Flagellum</keyword>
<keyword evidence="7" id="KW-0966">Cell projection</keyword>
<dbReference type="PANTHER" id="PTHR30435:SF19">
    <property type="entry name" value="FLAGELLAR BASAL-BODY ROD PROTEIN FLGG"/>
    <property type="match status" value="1"/>
</dbReference>
<dbReference type="InterPro" id="IPR010930">
    <property type="entry name" value="Flg_bb/hook_C_dom"/>
</dbReference>
<protein>
    <submittedName>
        <fullName evidence="7">Flagellar hook-basal body complex protein</fullName>
    </submittedName>
</protein>
<dbReference type="Proteomes" id="UP001381174">
    <property type="component" value="Unassembled WGS sequence"/>
</dbReference>
<evidence type="ECO:0000256" key="3">
    <source>
        <dbReference type="ARBA" id="ARBA00023143"/>
    </source>
</evidence>
<dbReference type="Pfam" id="PF06429">
    <property type="entry name" value="Flg_bbr_C"/>
    <property type="match status" value="1"/>
</dbReference>
<keyword evidence="3 4" id="KW-0975">Bacterial flagellum</keyword>
<evidence type="ECO:0000256" key="4">
    <source>
        <dbReference type="RuleBase" id="RU362116"/>
    </source>
</evidence>
<dbReference type="InterPro" id="IPR020013">
    <property type="entry name" value="Flagellar_FlgE/F/G"/>
</dbReference>
<gene>
    <name evidence="7" type="ORF">WAT24_11960</name>
</gene>
<dbReference type="SUPFAM" id="SSF117143">
    <property type="entry name" value="Flagellar hook protein flgE"/>
    <property type="match status" value="1"/>
</dbReference>
<dbReference type="RefSeq" id="WP_336808105.1">
    <property type="nucleotide sequence ID" value="NZ_JBBBNY010000008.1"/>
</dbReference>
<dbReference type="EMBL" id="JBBBNY010000008">
    <property type="protein sequence ID" value="MEI7037475.1"/>
    <property type="molecule type" value="Genomic_DNA"/>
</dbReference>
<dbReference type="PANTHER" id="PTHR30435">
    <property type="entry name" value="FLAGELLAR PROTEIN"/>
    <property type="match status" value="1"/>
</dbReference>
<reference evidence="7 8" key="1">
    <citation type="journal article" date="2014" name="Int. J. Syst. Evol. Microbiol.">
        <title>Fulvimonas yonginensis sp. nov., isolated from greenhouse soil, and emended description of the genus Fulvimonas.</title>
        <authorList>
            <person name="Ahn J.H."/>
            <person name="Kim S.J."/>
            <person name="Weon H.Y."/>
            <person name="Hong S.B."/>
            <person name="Seok S.J."/>
            <person name="Kwon S.W."/>
        </authorList>
    </citation>
    <scope>NUCLEOTIDE SEQUENCE [LARGE SCALE GENOMIC DNA]</scope>
    <source>
        <strain evidence="7 8">KACC 16952</strain>
    </source>
</reference>
<dbReference type="Pfam" id="PF22692">
    <property type="entry name" value="LlgE_F_G_D1"/>
    <property type="match status" value="1"/>
</dbReference>
<feature type="domain" description="Flagellar basal-body/hook protein C-terminal" evidence="5">
    <location>
        <begin position="176"/>
        <end position="218"/>
    </location>
</feature>
<evidence type="ECO:0000313" key="7">
    <source>
        <dbReference type="EMBL" id="MEI7037475.1"/>
    </source>
</evidence>
<evidence type="ECO:0000313" key="8">
    <source>
        <dbReference type="Proteomes" id="UP001381174"/>
    </source>
</evidence>
<organism evidence="7 8">
    <name type="scientific">Fulvimonas yonginensis</name>
    <dbReference type="NCBI Taxonomy" id="1495200"/>
    <lineage>
        <taxon>Bacteria</taxon>
        <taxon>Pseudomonadati</taxon>
        <taxon>Pseudomonadota</taxon>
        <taxon>Gammaproteobacteria</taxon>
        <taxon>Lysobacterales</taxon>
        <taxon>Rhodanobacteraceae</taxon>
        <taxon>Fulvimonas</taxon>
    </lineage>
</organism>
<dbReference type="NCBIfam" id="TIGR03506">
    <property type="entry name" value="FlgEFG_subfam"/>
    <property type="match status" value="1"/>
</dbReference>
<evidence type="ECO:0000259" key="5">
    <source>
        <dbReference type="Pfam" id="PF06429"/>
    </source>
</evidence>
<keyword evidence="8" id="KW-1185">Reference proteome</keyword>
<dbReference type="InterPro" id="IPR037925">
    <property type="entry name" value="FlgE/F/G-like"/>
</dbReference>
<evidence type="ECO:0000256" key="2">
    <source>
        <dbReference type="ARBA" id="ARBA00009677"/>
    </source>
</evidence>